<evidence type="ECO:0000313" key="3">
    <source>
        <dbReference type="Proteomes" id="UP000245466"/>
    </source>
</evidence>
<reference evidence="2 3" key="1">
    <citation type="submission" date="2018-04" db="EMBL/GenBank/DDBJ databases">
        <title>Genomic Encyclopedia of Type Strains, Phase IV (KMG-IV): sequencing the most valuable type-strain genomes for metagenomic binning, comparative biology and taxonomic classification.</title>
        <authorList>
            <person name="Goeker M."/>
        </authorList>
    </citation>
    <scope>NUCLEOTIDE SEQUENCE [LARGE SCALE GENOMIC DNA]</scope>
    <source>
        <strain evidence="2 3">DSM 100231</strain>
    </source>
</reference>
<protein>
    <submittedName>
        <fullName evidence="2">Uncharacterized protein</fullName>
    </submittedName>
</protein>
<sequence>MAMKLILMLMLLSFTGLVGKVQPPIATTQDFHFELTVNSTSETTAHFNLLITGIARTKTGEEQPFRLQRDNLKTPFKLSLDKGKYTAVIEATEGTVFSKVQGFENGEKKGYTSGTQKIATMHFEYAN</sequence>
<feature type="signal peptide" evidence="1">
    <location>
        <begin position="1"/>
        <end position="19"/>
    </location>
</feature>
<evidence type="ECO:0000313" key="2">
    <source>
        <dbReference type="EMBL" id="PVY37925.1"/>
    </source>
</evidence>
<name>A0A2U1ANG2_9BACT</name>
<dbReference type="Proteomes" id="UP000245466">
    <property type="component" value="Unassembled WGS sequence"/>
</dbReference>
<gene>
    <name evidence="2" type="ORF">C8E01_12027</name>
</gene>
<keyword evidence="1" id="KW-0732">Signal</keyword>
<comment type="caution">
    <text evidence="2">The sequence shown here is derived from an EMBL/GenBank/DDBJ whole genome shotgun (WGS) entry which is preliminary data.</text>
</comment>
<dbReference type="EMBL" id="QEKI01000020">
    <property type="protein sequence ID" value="PVY37925.1"/>
    <property type="molecule type" value="Genomic_DNA"/>
</dbReference>
<feature type="chain" id="PRO_5015662926" evidence="1">
    <location>
        <begin position="20"/>
        <end position="127"/>
    </location>
</feature>
<dbReference type="AlphaFoldDB" id="A0A2U1ANG2"/>
<keyword evidence="3" id="KW-1185">Reference proteome</keyword>
<accession>A0A2U1ANG2</accession>
<evidence type="ECO:0000256" key="1">
    <source>
        <dbReference type="SAM" id="SignalP"/>
    </source>
</evidence>
<organism evidence="2 3">
    <name type="scientific">Pontibacter virosus</name>
    <dbReference type="NCBI Taxonomy" id="1765052"/>
    <lineage>
        <taxon>Bacteria</taxon>
        <taxon>Pseudomonadati</taxon>
        <taxon>Bacteroidota</taxon>
        <taxon>Cytophagia</taxon>
        <taxon>Cytophagales</taxon>
        <taxon>Hymenobacteraceae</taxon>
        <taxon>Pontibacter</taxon>
    </lineage>
</organism>
<proteinExistence type="predicted"/>